<dbReference type="EnsemblPlants" id="TraesCS6B02G084600.1">
    <property type="protein sequence ID" value="TraesCS6B02G084600.1"/>
    <property type="gene ID" value="TraesCS6B02G084600"/>
</dbReference>
<dbReference type="Gramene" id="TraesMAC6B03G03447120.1">
    <property type="protein sequence ID" value="TraesMAC6B03G03447120.1"/>
    <property type="gene ID" value="TraesMAC6B03G03447120"/>
</dbReference>
<dbReference type="InterPro" id="IPR036047">
    <property type="entry name" value="F-box-like_dom_sf"/>
</dbReference>
<accession>A0A3B6PGE6</accession>
<name>A0A3B6PGE6_WHEAT</name>
<gene>
    <name evidence="3" type="primary">LOC123135818</name>
</gene>
<evidence type="ECO:0000259" key="2">
    <source>
        <dbReference type="Pfam" id="PF23635"/>
    </source>
</evidence>
<dbReference type="STRING" id="4565.A0A3B6PGE6"/>
<dbReference type="OrthoDB" id="631742at2759"/>
<reference evidence="3" key="1">
    <citation type="submission" date="2018-08" db="EMBL/GenBank/DDBJ databases">
        <authorList>
            <person name="Rossello M."/>
        </authorList>
    </citation>
    <scope>NUCLEOTIDE SEQUENCE [LARGE SCALE GENOMIC DNA]</scope>
    <source>
        <strain evidence="3">cv. Chinese Spring</strain>
    </source>
</reference>
<dbReference type="Gene3D" id="1.20.1280.50">
    <property type="match status" value="1"/>
</dbReference>
<evidence type="ECO:0000313" key="4">
    <source>
        <dbReference type="Proteomes" id="UP000019116"/>
    </source>
</evidence>
<evidence type="ECO:0000259" key="1">
    <source>
        <dbReference type="Pfam" id="PF12937"/>
    </source>
</evidence>
<dbReference type="PANTHER" id="PTHR32133">
    <property type="entry name" value="OS07G0120400 PROTEIN"/>
    <property type="match status" value="1"/>
</dbReference>
<feature type="domain" description="F-box protein AT5G49610-like beta-propeller" evidence="2">
    <location>
        <begin position="112"/>
        <end position="365"/>
    </location>
</feature>
<dbReference type="Proteomes" id="UP000019116">
    <property type="component" value="Chromosome 6B"/>
</dbReference>
<dbReference type="SUPFAM" id="SSF81383">
    <property type="entry name" value="F-box domain"/>
    <property type="match status" value="1"/>
</dbReference>
<protein>
    <submittedName>
        <fullName evidence="3">Uncharacterized protein</fullName>
    </submittedName>
</protein>
<feature type="domain" description="F-box" evidence="1">
    <location>
        <begin position="22"/>
        <end position="61"/>
    </location>
</feature>
<dbReference type="PANTHER" id="PTHR32133:SF320">
    <property type="entry name" value="F-BOX DOMAIN-CONTAINING PROTEIN"/>
    <property type="match status" value="1"/>
</dbReference>
<keyword evidence="4" id="KW-1185">Reference proteome</keyword>
<reference evidence="3" key="2">
    <citation type="submission" date="2018-10" db="UniProtKB">
        <authorList>
            <consortium name="EnsemblPlants"/>
        </authorList>
    </citation>
    <scope>IDENTIFICATION</scope>
</reference>
<dbReference type="Gramene" id="TraesPARA_EIv1.0_2015080.1">
    <property type="protein sequence ID" value="TraesPARA_EIv1.0_2015080.1.CDS"/>
    <property type="gene ID" value="TraesPARA_EIv1.0_2015080"/>
</dbReference>
<dbReference type="Gramene" id="TraesARI6B03G03406160.1">
    <property type="protein sequence ID" value="TraesARI6B03G03406160.1"/>
    <property type="gene ID" value="TraesARI6B03G03406160"/>
</dbReference>
<proteinExistence type="predicted"/>
<organism evidence="3">
    <name type="scientific">Triticum aestivum</name>
    <name type="common">Wheat</name>
    <dbReference type="NCBI Taxonomy" id="4565"/>
    <lineage>
        <taxon>Eukaryota</taxon>
        <taxon>Viridiplantae</taxon>
        <taxon>Streptophyta</taxon>
        <taxon>Embryophyta</taxon>
        <taxon>Tracheophyta</taxon>
        <taxon>Spermatophyta</taxon>
        <taxon>Magnoliopsida</taxon>
        <taxon>Liliopsida</taxon>
        <taxon>Poales</taxon>
        <taxon>Poaceae</taxon>
        <taxon>BOP clade</taxon>
        <taxon>Pooideae</taxon>
        <taxon>Triticodae</taxon>
        <taxon>Triticeae</taxon>
        <taxon>Triticinae</taxon>
        <taxon>Triticum</taxon>
    </lineage>
</organism>
<dbReference type="InterPro" id="IPR056594">
    <property type="entry name" value="AT5G49610-like_b-prop"/>
</dbReference>
<dbReference type="GeneID" id="123135818"/>
<dbReference type="Gramene" id="TraesCS6B02G084600.1">
    <property type="protein sequence ID" value="TraesCS6B02G084600.1"/>
    <property type="gene ID" value="TraesCS6B02G084600"/>
</dbReference>
<sequence>MQSLRRHHPCSPAAPPLDDDNLLSEILLRLPPQPSSLPRASAVCKRWRLLVSDPGFSRRFRIHHRRNPPLLGIFDERSGEISFLPTLDAPNRIPPGCLSLKFDGGDRFLPLGCRHGLVLVFHFNESWKQILVCDPATADQHRIALPPGLATLMEKTPFNGAVLRAAGETHFRVVLTVADNDNKQHLRALAWVYSSGTGLWGDVISAPVPPEVPMSEYSTLVFIARQHAVLVGDSLYWRLVGDFYGILEFDMKKQSLAVIRVPVHILEEGHYIFLIVRAEGGGLGLILWTGCNIQLWKRKNDCDGAASWVLGRTIELDKLLFLNSEEDDIKILGFAEENNVLLLWTGGALFMVHLESLQFKRVFESVHIPHCQPFESVYTAGI</sequence>
<dbReference type="AlphaFoldDB" id="A0A3B6PGE6"/>
<dbReference type="Pfam" id="PF23635">
    <property type="entry name" value="Beta-prop_AT5G49610-like"/>
    <property type="match status" value="1"/>
</dbReference>
<evidence type="ECO:0000313" key="3">
    <source>
        <dbReference type="EnsemblPlants" id="TraesCS6B02G084600.1"/>
    </source>
</evidence>
<dbReference type="Gramene" id="TraesCS6B03G0200300.1">
    <property type="protein sequence ID" value="TraesCS6B03G0200300.1.CDS"/>
    <property type="gene ID" value="TraesCS6B03G0200300"/>
</dbReference>
<dbReference type="Gramene" id="TraesLAC6B03G03402460.1">
    <property type="protein sequence ID" value="TraesLAC6B03G03402460.1"/>
    <property type="gene ID" value="TraesLAC6B03G03402460"/>
</dbReference>
<dbReference type="RefSeq" id="XP_044410973.1">
    <property type="nucleotide sequence ID" value="XM_044555038.1"/>
</dbReference>
<dbReference type="Pfam" id="PF12937">
    <property type="entry name" value="F-box-like"/>
    <property type="match status" value="1"/>
</dbReference>
<dbReference type="Gramene" id="TraesSTA6B03G03439440.1">
    <property type="protein sequence ID" value="TraesSTA6B03G03439440.1"/>
    <property type="gene ID" value="TraesSTA6B03G03439440"/>
</dbReference>
<dbReference type="Gramene" id="TraesNOR6B03G03481290.1">
    <property type="protein sequence ID" value="TraesNOR6B03G03481290.1"/>
    <property type="gene ID" value="TraesNOR6B03G03481290"/>
</dbReference>
<dbReference type="InterPro" id="IPR001810">
    <property type="entry name" value="F-box_dom"/>
</dbReference>